<gene>
    <name evidence="2" type="ORF">E1I69_00660</name>
</gene>
<dbReference type="PANTHER" id="PTHR21180">
    <property type="entry name" value="ENDONUCLEASE/EXONUCLEASE/PHOSPHATASE FAMILY DOMAIN-CONTAINING PROTEIN 1"/>
    <property type="match status" value="1"/>
</dbReference>
<dbReference type="RefSeq" id="WP_136377715.1">
    <property type="nucleotide sequence ID" value="NZ_SLUB01000001.1"/>
</dbReference>
<dbReference type="Gene3D" id="1.10.150.310">
    <property type="entry name" value="Tex RuvX-like domain-like"/>
    <property type="match status" value="1"/>
</dbReference>
<accession>A0A4S3Q0D1</accession>
<comment type="caution">
    <text evidence="2">The sequence shown here is derived from an EMBL/GenBank/DDBJ whole genome shotgun (WGS) entry which is preliminary data.</text>
</comment>
<dbReference type="Proteomes" id="UP000306477">
    <property type="component" value="Unassembled WGS sequence"/>
</dbReference>
<dbReference type="InterPro" id="IPR051675">
    <property type="entry name" value="Endo/Exo/Phosphatase_dom_1"/>
</dbReference>
<dbReference type="Pfam" id="PF10531">
    <property type="entry name" value="SLBB"/>
    <property type="match status" value="1"/>
</dbReference>
<reference evidence="2 3" key="1">
    <citation type="journal article" date="2019" name="Indoor Air">
        <title>Impacts of indoor surface finishes on bacterial viability.</title>
        <authorList>
            <person name="Hu J."/>
            <person name="Maamar S.B."/>
            <person name="Glawe A.J."/>
            <person name="Gottel N."/>
            <person name="Gilbert J.A."/>
            <person name="Hartmann E.M."/>
        </authorList>
    </citation>
    <scope>NUCLEOTIDE SEQUENCE [LARGE SCALE GENOMIC DNA]</scope>
    <source>
        <strain evidence="2 3">AF060A6</strain>
    </source>
</reference>
<dbReference type="InterPro" id="IPR004509">
    <property type="entry name" value="Competence_ComEA_HhH"/>
</dbReference>
<dbReference type="Pfam" id="PF12836">
    <property type="entry name" value="HHH_3"/>
    <property type="match status" value="1"/>
</dbReference>
<protein>
    <submittedName>
        <fullName evidence="2">Competence protein ComEA</fullName>
    </submittedName>
</protein>
<dbReference type="SUPFAM" id="SSF47781">
    <property type="entry name" value="RuvA domain 2-like"/>
    <property type="match status" value="1"/>
</dbReference>
<dbReference type="GO" id="GO:0003677">
    <property type="term" value="F:DNA binding"/>
    <property type="evidence" value="ECO:0007669"/>
    <property type="project" value="InterPro"/>
</dbReference>
<dbReference type="EMBL" id="SLUB01000001">
    <property type="protein sequence ID" value="THE15395.1"/>
    <property type="molecule type" value="Genomic_DNA"/>
</dbReference>
<dbReference type="PANTHER" id="PTHR21180:SF32">
    <property type="entry name" value="ENDONUCLEASE_EXONUCLEASE_PHOSPHATASE FAMILY DOMAIN-CONTAINING PROTEIN 1"/>
    <property type="match status" value="1"/>
</dbReference>
<evidence type="ECO:0000259" key="1">
    <source>
        <dbReference type="SMART" id="SM00278"/>
    </source>
</evidence>
<dbReference type="InterPro" id="IPR010994">
    <property type="entry name" value="RuvA_2-like"/>
</dbReference>
<dbReference type="GO" id="GO:0015628">
    <property type="term" value="P:protein secretion by the type II secretion system"/>
    <property type="evidence" value="ECO:0007669"/>
    <property type="project" value="TreeGrafter"/>
</dbReference>
<feature type="domain" description="Helix-hairpin-helix DNA-binding motif class 1" evidence="1">
    <location>
        <begin position="178"/>
        <end position="197"/>
    </location>
</feature>
<dbReference type="InterPro" id="IPR019554">
    <property type="entry name" value="Soluble_ligand-bd"/>
</dbReference>
<name>A0A4S3Q0D1_9BACI</name>
<dbReference type="Gene3D" id="3.10.560.10">
    <property type="entry name" value="Outer membrane lipoprotein wza domain like"/>
    <property type="match status" value="1"/>
</dbReference>
<evidence type="ECO:0000313" key="2">
    <source>
        <dbReference type="EMBL" id="THE15395.1"/>
    </source>
</evidence>
<keyword evidence="3" id="KW-1185">Reference proteome</keyword>
<organism evidence="2 3">
    <name type="scientific">Bacillus timonensis</name>
    <dbReference type="NCBI Taxonomy" id="1033734"/>
    <lineage>
        <taxon>Bacteria</taxon>
        <taxon>Bacillati</taxon>
        <taxon>Bacillota</taxon>
        <taxon>Bacilli</taxon>
        <taxon>Bacillales</taxon>
        <taxon>Bacillaceae</taxon>
        <taxon>Bacillus</taxon>
    </lineage>
</organism>
<dbReference type="OrthoDB" id="9790239at2"/>
<dbReference type="GO" id="GO:0006281">
    <property type="term" value="P:DNA repair"/>
    <property type="evidence" value="ECO:0007669"/>
    <property type="project" value="InterPro"/>
</dbReference>
<feature type="domain" description="Helix-hairpin-helix DNA-binding motif class 1" evidence="1">
    <location>
        <begin position="148"/>
        <end position="167"/>
    </location>
</feature>
<sequence length="201" mass="22380">MNFKNKKMKLMIIVCGICLVTFIAFYRIYGQETKAEPNIEEEELLLEPVVEEKNVVEEEVTVILVDIKGAVFNEGVFEAQEGMRIKDVVDMAGGFTEDANKTQVNLAQRVEDEMVIYVPRMGENTELEISSQSQKNDGKISLNGGTQAELETLSGIGPSKAAAIIAFREENGPFKQLEDLLQVSGIGEKSFEKIKDELKLN</sequence>
<dbReference type="GO" id="GO:0015627">
    <property type="term" value="C:type II protein secretion system complex"/>
    <property type="evidence" value="ECO:0007669"/>
    <property type="project" value="TreeGrafter"/>
</dbReference>
<dbReference type="NCBIfam" id="TIGR00426">
    <property type="entry name" value="competence protein ComEA helix-hairpin-helix repeat region"/>
    <property type="match status" value="1"/>
</dbReference>
<proteinExistence type="predicted"/>
<dbReference type="AlphaFoldDB" id="A0A4S3Q0D1"/>
<evidence type="ECO:0000313" key="3">
    <source>
        <dbReference type="Proteomes" id="UP000306477"/>
    </source>
</evidence>
<dbReference type="SMART" id="SM00278">
    <property type="entry name" value="HhH1"/>
    <property type="match status" value="2"/>
</dbReference>
<dbReference type="InterPro" id="IPR003583">
    <property type="entry name" value="Hlx-hairpin-Hlx_DNA-bd_motif"/>
</dbReference>